<dbReference type="InterPro" id="IPR050204">
    <property type="entry name" value="AraC_XylS_family_regulators"/>
</dbReference>
<dbReference type="PANTHER" id="PTHR46796">
    <property type="entry name" value="HTH-TYPE TRANSCRIPTIONAL ACTIVATOR RHAS-RELATED"/>
    <property type="match status" value="1"/>
</dbReference>
<dbReference type="AlphaFoldDB" id="A0A9D2IY67"/>
<dbReference type="SUPFAM" id="SSF46689">
    <property type="entry name" value="Homeodomain-like"/>
    <property type="match status" value="2"/>
</dbReference>
<evidence type="ECO:0000313" key="7">
    <source>
        <dbReference type="Proteomes" id="UP000824035"/>
    </source>
</evidence>
<feature type="domain" description="HTH araC/xylS-type" evidence="5">
    <location>
        <begin position="186"/>
        <end position="286"/>
    </location>
</feature>
<keyword evidence="2" id="KW-0238">DNA-binding</keyword>
<dbReference type="InterPro" id="IPR037923">
    <property type="entry name" value="HTH-like"/>
</dbReference>
<organism evidence="6 7">
    <name type="scientific">Candidatus Allofournierella merdipullorum</name>
    <dbReference type="NCBI Taxonomy" id="2838595"/>
    <lineage>
        <taxon>Bacteria</taxon>
        <taxon>Bacillati</taxon>
        <taxon>Bacillota</taxon>
        <taxon>Clostridia</taxon>
        <taxon>Eubacteriales</taxon>
        <taxon>Oscillospiraceae</taxon>
        <taxon>Allofournierella</taxon>
    </lineage>
</organism>
<dbReference type="Pfam" id="PF12833">
    <property type="entry name" value="HTH_18"/>
    <property type="match status" value="1"/>
</dbReference>
<gene>
    <name evidence="6" type="ORF">H9813_00065</name>
</gene>
<evidence type="ECO:0000259" key="5">
    <source>
        <dbReference type="PROSITE" id="PS01124"/>
    </source>
</evidence>
<dbReference type="InterPro" id="IPR018062">
    <property type="entry name" value="HTH_AraC-typ_CS"/>
</dbReference>
<dbReference type="PROSITE" id="PS01124">
    <property type="entry name" value="HTH_ARAC_FAMILY_2"/>
    <property type="match status" value="1"/>
</dbReference>
<protein>
    <submittedName>
        <fullName evidence="6">AraC family transcriptional regulator</fullName>
    </submittedName>
</protein>
<proteinExistence type="predicted"/>
<dbReference type="Pfam" id="PF02311">
    <property type="entry name" value="AraC_binding"/>
    <property type="match status" value="1"/>
</dbReference>
<evidence type="ECO:0000256" key="2">
    <source>
        <dbReference type="ARBA" id="ARBA00023125"/>
    </source>
</evidence>
<dbReference type="InterPro" id="IPR018060">
    <property type="entry name" value="HTH_AraC"/>
</dbReference>
<dbReference type="Gene3D" id="2.60.120.10">
    <property type="entry name" value="Jelly Rolls"/>
    <property type="match status" value="1"/>
</dbReference>
<dbReference type="SUPFAM" id="SSF51215">
    <property type="entry name" value="Regulatory protein AraC"/>
    <property type="match status" value="1"/>
</dbReference>
<keyword evidence="4" id="KW-0804">Transcription</keyword>
<dbReference type="EMBL" id="DXBV01000002">
    <property type="protein sequence ID" value="HIZ29616.1"/>
    <property type="molecule type" value="Genomic_DNA"/>
</dbReference>
<evidence type="ECO:0000256" key="1">
    <source>
        <dbReference type="ARBA" id="ARBA00023015"/>
    </source>
</evidence>
<keyword evidence="1" id="KW-0805">Transcription regulation</keyword>
<dbReference type="SMART" id="SM00342">
    <property type="entry name" value="HTH_ARAC"/>
    <property type="match status" value="1"/>
</dbReference>
<dbReference type="GO" id="GO:0043565">
    <property type="term" value="F:sequence-specific DNA binding"/>
    <property type="evidence" value="ECO:0007669"/>
    <property type="project" value="InterPro"/>
</dbReference>
<accession>A0A9D2IY67</accession>
<reference evidence="6" key="1">
    <citation type="journal article" date="2021" name="PeerJ">
        <title>Extensive microbial diversity within the chicken gut microbiome revealed by metagenomics and culture.</title>
        <authorList>
            <person name="Gilroy R."/>
            <person name="Ravi A."/>
            <person name="Getino M."/>
            <person name="Pursley I."/>
            <person name="Horton D.L."/>
            <person name="Alikhan N.F."/>
            <person name="Baker D."/>
            <person name="Gharbi K."/>
            <person name="Hall N."/>
            <person name="Watson M."/>
            <person name="Adriaenssens E.M."/>
            <person name="Foster-Nyarko E."/>
            <person name="Jarju S."/>
            <person name="Secka A."/>
            <person name="Antonio M."/>
            <person name="Oren A."/>
            <person name="Chaudhuri R.R."/>
            <person name="La Ragione R."/>
            <person name="Hildebrand F."/>
            <person name="Pallen M.J."/>
        </authorList>
    </citation>
    <scope>NUCLEOTIDE SEQUENCE</scope>
    <source>
        <strain evidence="6">ChiGjej4B4-18154</strain>
    </source>
</reference>
<evidence type="ECO:0000313" key="6">
    <source>
        <dbReference type="EMBL" id="HIZ29616.1"/>
    </source>
</evidence>
<dbReference type="InterPro" id="IPR009057">
    <property type="entry name" value="Homeodomain-like_sf"/>
</dbReference>
<dbReference type="InterPro" id="IPR014710">
    <property type="entry name" value="RmlC-like_jellyroll"/>
</dbReference>
<keyword evidence="3" id="KW-0010">Activator</keyword>
<dbReference type="Gene3D" id="1.10.10.60">
    <property type="entry name" value="Homeodomain-like"/>
    <property type="match status" value="2"/>
</dbReference>
<comment type="caution">
    <text evidence="6">The sequence shown here is derived from an EMBL/GenBank/DDBJ whole genome shotgun (WGS) entry which is preliminary data.</text>
</comment>
<sequence length="295" mass="33314">MPADEYLQAVLLGRDTLDAVDNAAVRALPPGDHFATHLHSTMELIICTGGSITLTLFRTPVTLAPGEYLVVYPQIPHCSDAGAQGCGILQLHFHTEVFQRLFSDTLQDRELYFLIDLAMKRRRFLKQTASPQFYDCALYLKEELEQKRPNYRRMCDLYLFQLILLLSRQVGAGVAPGSSLQNRHLMTAAQYIQQHYAEKITAAQVAEYCGVTPRRLSALFSQHLNMNFSTYLIYFRINRAVELMDLHGGNYPLTRLALDTGFGSLAHFSAMFKEKMGVAPTRYFGLQKGGPDIIR</sequence>
<evidence type="ECO:0000256" key="4">
    <source>
        <dbReference type="ARBA" id="ARBA00023163"/>
    </source>
</evidence>
<dbReference type="Proteomes" id="UP000824035">
    <property type="component" value="Unassembled WGS sequence"/>
</dbReference>
<evidence type="ECO:0000256" key="3">
    <source>
        <dbReference type="ARBA" id="ARBA00023159"/>
    </source>
</evidence>
<dbReference type="GO" id="GO:0003700">
    <property type="term" value="F:DNA-binding transcription factor activity"/>
    <property type="evidence" value="ECO:0007669"/>
    <property type="project" value="InterPro"/>
</dbReference>
<name>A0A9D2IY67_9FIRM</name>
<dbReference type="InterPro" id="IPR003313">
    <property type="entry name" value="AraC-bd"/>
</dbReference>
<reference evidence="6" key="2">
    <citation type="submission" date="2021-04" db="EMBL/GenBank/DDBJ databases">
        <authorList>
            <person name="Gilroy R."/>
        </authorList>
    </citation>
    <scope>NUCLEOTIDE SEQUENCE</scope>
    <source>
        <strain evidence="6">ChiGjej4B4-18154</strain>
    </source>
</reference>
<dbReference type="PROSITE" id="PS00041">
    <property type="entry name" value="HTH_ARAC_FAMILY_1"/>
    <property type="match status" value="1"/>
</dbReference>